<feature type="domain" description="Thioredoxin" evidence="2">
    <location>
        <begin position="10"/>
        <end position="101"/>
    </location>
</feature>
<dbReference type="SUPFAM" id="SSF52833">
    <property type="entry name" value="Thioredoxin-like"/>
    <property type="match status" value="1"/>
</dbReference>
<dbReference type="Pfam" id="PF00085">
    <property type="entry name" value="Thioredoxin"/>
    <property type="match status" value="1"/>
</dbReference>
<dbReference type="PANTHER" id="PTHR46115">
    <property type="entry name" value="THIOREDOXIN-LIKE PROTEIN 1"/>
    <property type="match status" value="1"/>
</dbReference>
<keyword evidence="1" id="KW-1015">Disulfide bond</keyword>
<evidence type="ECO:0000256" key="1">
    <source>
        <dbReference type="ARBA" id="ARBA00023157"/>
    </source>
</evidence>
<sequence>MSYEIRNIVDFDQQLEDAGDQLVVVNFFTNWSVPCMLMSCKFEELSNQFINVKFLRVNVDTQIEISVAQEIRALPTFRLFMNKQRLDDDLGANLAGLIDSLKKHDLSKPKMTTCQIF</sequence>
<evidence type="ECO:0000259" key="2">
    <source>
        <dbReference type="Pfam" id="PF00085"/>
    </source>
</evidence>
<name>A0A397VBQ6_9GLOM</name>
<dbReference type="CDD" id="cd02947">
    <property type="entry name" value="TRX_family"/>
    <property type="match status" value="1"/>
</dbReference>
<dbReference type="EMBL" id="QKWP01000542">
    <property type="protein sequence ID" value="RIB18379.1"/>
    <property type="molecule type" value="Genomic_DNA"/>
</dbReference>
<evidence type="ECO:0000313" key="3">
    <source>
        <dbReference type="EMBL" id="RIB18379.1"/>
    </source>
</evidence>
<dbReference type="Proteomes" id="UP000266673">
    <property type="component" value="Unassembled WGS sequence"/>
</dbReference>
<keyword evidence="4" id="KW-1185">Reference proteome</keyword>
<organism evidence="3 4">
    <name type="scientific">Gigaspora rosea</name>
    <dbReference type="NCBI Taxonomy" id="44941"/>
    <lineage>
        <taxon>Eukaryota</taxon>
        <taxon>Fungi</taxon>
        <taxon>Fungi incertae sedis</taxon>
        <taxon>Mucoromycota</taxon>
        <taxon>Glomeromycotina</taxon>
        <taxon>Glomeromycetes</taxon>
        <taxon>Diversisporales</taxon>
        <taxon>Gigasporaceae</taxon>
        <taxon>Gigaspora</taxon>
    </lineage>
</organism>
<dbReference type="InterPro" id="IPR013766">
    <property type="entry name" value="Thioredoxin_domain"/>
</dbReference>
<reference evidence="3 4" key="1">
    <citation type="submission" date="2018-06" db="EMBL/GenBank/DDBJ databases">
        <title>Comparative genomics reveals the genomic features of Rhizophagus irregularis, R. cerebriforme, R. diaphanum and Gigaspora rosea, and their symbiotic lifestyle signature.</title>
        <authorList>
            <person name="Morin E."/>
            <person name="San Clemente H."/>
            <person name="Chen E.C.H."/>
            <person name="De La Providencia I."/>
            <person name="Hainaut M."/>
            <person name="Kuo A."/>
            <person name="Kohler A."/>
            <person name="Murat C."/>
            <person name="Tang N."/>
            <person name="Roy S."/>
            <person name="Loubradou J."/>
            <person name="Henrissat B."/>
            <person name="Grigoriev I.V."/>
            <person name="Corradi N."/>
            <person name="Roux C."/>
            <person name="Martin F.M."/>
        </authorList>
    </citation>
    <scope>NUCLEOTIDE SEQUENCE [LARGE SCALE GENOMIC DNA]</scope>
    <source>
        <strain evidence="3 4">DAOM 194757</strain>
    </source>
</reference>
<protein>
    <submittedName>
        <fullName evidence="3">Thioredoxin</fullName>
    </submittedName>
</protein>
<dbReference type="AlphaFoldDB" id="A0A397VBQ6"/>
<dbReference type="OrthoDB" id="2121326at2759"/>
<comment type="caution">
    <text evidence="3">The sequence shown here is derived from an EMBL/GenBank/DDBJ whole genome shotgun (WGS) entry which is preliminary data.</text>
</comment>
<evidence type="ECO:0000313" key="4">
    <source>
        <dbReference type="Proteomes" id="UP000266673"/>
    </source>
</evidence>
<dbReference type="InterPro" id="IPR036249">
    <property type="entry name" value="Thioredoxin-like_sf"/>
</dbReference>
<proteinExistence type="predicted"/>
<accession>A0A397VBQ6</accession>
<gene>
    <name evidence="3" type="ORF">C2G38_2245812</name>
</gene>
<dbReference type="STRING" id="44941.A0A397VBQ6"/>
<dbReference type="Gene3D" id="3.40.30.10">
    <property type="entry name" value="Glutaredoxin"/>
    <property type="match status" value="1"/>
</dbReference>